<dbReference type="GO" id="GO:0000917">
    <property type="term" value="P:division septum assembly"/>
    <property type="evidence" value="ECO:0007669"/>
    <property type="project" value="UniProtKB-KW"/>
</dbReference>
<dbReference type="InterPro" id="IPR007561">
    <property type="entry name" value="Cell_div_SepF/SepF-rel"/>
</dbReference>
<evidence type="ECO:0000313" key="9">
    <source>
        <dbReference type="Proteomes" id="UP000198811"/>
    </source>
</evidence>
<dbReference type="InterPro" id="IPR038594">
    <property type="entry name" value="SepF-like_sf"/>
</dbReference>
<dbReference type="InterPro" id="IPR023052">
    <property type="entry name" value="Cell_div_SepF"/>
</dbReference>
<comment type="similarity">
    <text evidence="5">Belongs to the SepF family.</text>
</comment>
<evidence type="ECO:0000256" key="1">
    <source>
        <dbReference type="ARBA" id="ARBA00022618"/>
    </source>
</evidence>
<dbReference type="GO" id="GO:0005737">
    <property type="term" value="C:cytoplasm"/>
    <property type="evidence" value="ECO:0007669"/>
    <property type="project" value="UniProtKB-SubCell"/>
</dbReference>
<evidence type="ECO:0000313" key="11">
    <source>
        <dbReference type="Proteomes" id="UP000528432"/>
    </source>
</evidence>
<dbReference type="Proteomes" id="UP000528432">
    <property type="component" value="Unassembled WGS sequence"/>
</dbReference>
<keyword evidence="2 5" id="KW-0717">Septation</keyword>
<reference evidence="6 11" key="3">
    <citation type="submission" date="2020-05" db="EMBL/GenBank/DDBJ databases">
        <title>Draft genome sequence of Clostridium cochlearium strain AGROS13 isolated from a sheep dairy farm in New Zealand.</title>
        <authorList>
            <person name="Gupta T.B."/>
            <person name="Jauregui R."/>
            <person name="Risson A.N."/>
            <person name="Brightwell G."/>
            <person name="Maclean P."/>
        </authorList>
    </citation>
    <scope>NUCLEOTIDE SEQUENCE [LARGE SCALE GENOMIC DNA]</scope>
    <source>
        <strain evidence="6 11">AGROS13</strain>
    </source>
</reference>
<evidence type="ECO:0000313" key="6">
    <source>
        <dbReference type="EMBL" id="NOH16334.1"/>
    </source>
</evidence>
<dbReference type="STRING" id="1494.SAMN05216497_10660"/>
<evidence type="ECO:0000256" key="4">
    <source>
        <dbReference type="ARBA" id="ARBA00044936"/>
    </source>
</evidence>
<dbReference type="Proteomes" id="UP000198811">
    <property type="component" value="Unassembled WGS sequence"/>
</dbReference>
<accession>A0A240AAE9</accession>
<proteinExistence type="inferred from homology"/>
<keyword evidence="5" id="KW-0963">Cytoplasm</keyword>
<dbReference type="PANTHER" id="PTHR35798">
    <property type="entry name" value="CELL DIVISION PROTEIN SEPF"/>
    <property type="match status" value="1"/>
</dbReference>
<dbReference type="EMBL" id="FNGL01000006">
    <property type="protein sequence ID" value="SDL07060.1"/>
    <property type="molecule type" value="Genomic_DNA"/>
</dbReference>
<comment type="function">
    <text evidence="4 5">Cell division protein that is part of the divisome complex and is recruited early to the Z-ring. Probably stimulates Z-ring formation, perhaps through the cross-linking of FtsZ protofilaments. Its function overlaps with FtsA.</text>
</comment>
<dbReference type="Pfam" id="PF04472">
    <property type="entry name" value="SepF"/>
    <property type="match status" value="1"/>
</dbReference>
<dbReference type="EMBL" id="JABFIF010000015">
    <property type="protein sequence ID" value="NOH16334.1"/>
    <property type="molecule type" value="Genomic_DNA"/>
</dbReference>
<reference evidence="8 10" key="2">
    <citation type="submission" date="2018-06" db="EMBL/GenBank/DDBJ databases">
        <authorList>
            <consortium name="Pathogen Informatics"/>
            <person name="Doyle S."/>
        </authorList>
    </citation>
    <scope>NUCLEOTIDE SEQUENCE [LARGE SCALE GENOMIC DNA]</scope>
    <source>
        <strain evidence="8 10">NCTC13028</strain>
    </source>
</reference>
<name>A0A240AAE9_CLOCO</name>
<reference evidence="7 9" key="1">
    <citation type="submission" date="2016-10" db="EMBL/GenBank/DDBJ databases">
        <authorList>
            <person name="Varghese N."/>
            <person name="Submissions S."/>
        </authorList>
    </citation>
    <scope>NUCLEOTIDE SEQUENCE [LARGE SCALE GENOMIC DNA]</scope>
    <source>
        <strain evidence="7 9">NLAE-zl-C224</strain>
    </source>
</reference>
<comment type="subunit">
    <text evidence="5">Homodimer. Interacts with FtsZ.</text>
</comment>
<protein>
    <recommendedName>
        <fullName evidence="5">Cell division protein SepF</fullName>
    </recommendedName>
</protein>
<evidence type="ECO:0000313" key="7">
    <source>
        <dbReference type="EMBL" id="SDL07060.1"/>
    </source>
</evidence>
<dbReference type="Gene3D" id="3.30.110.150">
    <property type="entry name" value="SepF-like protein"/>
    <property type="match status" value="1"/>
</dbReference>
<evidence type="ECO:0000256" key="3">
    <source>
        <dbReference type="ARBA" id="ARBA00023306"/>
    </source>
</evidence>
<dbReference type="GO" id="GO:0043093">
    <property type="term" value="P:FtsZ-dependent cytokinesis"/>
    <property type="evidence" value="ECO:0007669"/>
    <property type="project" value="UniProtKB-UniRule"/>
</dbReference>
<evidence type="ECO:0000313" key="10">
    <source>
        <dbReference type="Proteomes" id="UP000250223"/>
    </source>
</evidence>
<dbReference type="HAMAP" id="MF_01197">
    <property type="entry name" value="SepF"/>
    <property type="match status" value="1"/>
</dbReference>
<evidence type="ECO:0000313" key="8">
    <source>
        <dbReference type="EMBL" id="SQB34906.1"/>
    </source>
</evidence>
<dbReference type="AlphaFoldDB" id="A0A240AAE9"/>
<dbReference type="OrthoDB" id="9815206at2"/>
<keyword evidence="3 5" id="KW-0131">Cell cycle</keyword>
<evidence type="ECO:0000256" key="5">
    <source>
        <dbReference type="HAMAP-Rule" id="MF_01197"/>
    </source>
</evidence>
<gene>
    <name evidence="5 6" type="primary">sepF</name>
    <name evidence="6" type="ORF">HMJ28_08045</name>
    <name evidence="8" type="ORF">NCTC13028_01583</name>
    <name evidence="7" type="ORF">SAMN05216497_10660</name>
</gene>
<dbReference type="EMBL" id="UAWC01000018">
    <property type="protein sequence ID" value="SQB34906.1"/>
    <property type="molecule type" value="Genomic_DNA"/>
</dbReference>
<comment type="subcellular location">
    <subcellularLocation>
        <location evidence="5">Cytoplasm</location>
    </subcellularLocation>
    <text evidence="5">Localizes to the division site, in a FtsZ-dependent manner.</text>
</comment>
<dbReference type="Proteomes" id="UP000250223">
    <property type="component" value="Unassembled WGS sequence"/>
</dbReference>
<dbReference type="GeneID" id="70577301"/>
<sequence>MAGKVLNKVMGFLGLEDEYEYEEYYDDENEVEDSDEATEFEPIVHSTKKQGKVVSIHSTSTPKVSIVKPKTYDEVVDICDDLKEGKIVIVNSIELDCKVGQRLVDFISGATYSLNGTLEEIEKGIYIVSPSNVEVDSELKSQLSNKGMFSWNR</sequence>
<keyword evidence="9" id="KW-1185">Reference proteome</keyword>
<dbReference type="RefSeq" id="WP_089864880.1">
    <property type="nucleotide sequence ID" value="NZ_FNGL01000006.1"/>
</dbReference>
<organism evidence="6 11">
    <name type="scientific">Clostridium cochlearium</name>
    <dbReference type="NCBI Taxonomy" id="1494"/>
    <lineage>
        <taxon>Bacteria</taxon>
        <taxon>Bacillati</taxon>
        <taxon>Bacillota</taxon>
        <taxon>Clostridia</taxon>
        <taxon>Eubacteriales</taxon>
        <taxon>Clostridiaceae</taxon>
        <taxon>Clostridium</taxon>
    </lineage>
</organism>
<evidence type="ECO:0000256" key="2">
    <source>
        <dbReference type="ARBA" id="ARBA00023210"/>
    </source>
</evidence>
<dbReference type="PANTHER" id="PTHR35798:SF1">
    <property type="entry name" value="CELL DIVISION PROTEIN SEPF"/>
    <property type="match status" value="1"/>
</dbReference>
<keyword evidence="1 5" id="KW-0132">Cell division</keyword>